<proteinExistence type="predicted"/>
<feature type="domain" description="Glycosyltransferase subfamily 4-like N-terminal" evidence="3">
    <location>
        <begin position="21"/>
        <end position="185"/>
    </location>
</feature>
<reference evidence="4 5" key="1">
    <citation type="submission" date="2016-10" db="EMBL/GenBank/DDBJ databases">
        <authorList>
            <person name="de Groot N.N."/>
        </authorList>
    </citation>
    <scope>NUCLEOTIDE SEQUENCE [LARGE SCALE GENOMIC DNA]</scope>
    <source>
        <strain evidence="4 5">DSM 19981</strain>
    </source>
</reference>
<dbReference type="Pfam" id="PF13692">
    <property type="entry name" value="Glyco_trans_1_4"/>
    <property type="match status" value="1"/>
</dbReference>
<dbReference type="STRING" id="1123062.SAMN02745775_105313"/>
<dbReference type="RefSeq" id="WP_175533962.1">
    <property type="nucleotide sequence ID" value="NZ_FOSQ01000005.1"/>
</dbReference>
<keyword evidence="5" id="KW-1185">Reference proteome</keyword>
<dbReference type="SUPFAM" id="SSF53756">
    <property type="entry name" value="UDP-Glycosyltransferase/glycogen phosphorylase"/>
    <property type="match status" value="1"/>
</dbReference>
<sequence>MALTPTRHLTRLLLALPSLRFGGTERHAAELAARLGAEGLEVTLAAEPALLAPLAAALPPGLPTPRIVAARLGWDEDESPATAMERQHAAAEALLATETPDIVLLPLPWPDAGLGVMRAAAARGLPRLVALHLAAEGPPPPAIAASLPALDAAGAAWAAVSAPVARRGASCFGLPAARIALIDNPAPAVHAAGRDAARAALRALLGLRADQRLILFVGRLEEAKGADLLPALTDRLNLPVAVLGDGLLRGHLEAEARADPRGLMRLIGQVADPTPWYLGADALVLPSRLEGAPLVFLEAAARFCPVVASAAALEGLGPDAPDLARIATSADAAGLAGAVQALLADPAGAAAMAARAAAEAARRTWQRAIPAWMGQLRLAATLAPPSQAARPWAEPFAYPENAA</sequence>
<gene>
    <name evidence="4" type="ORF">SAMN02745775_105313</name>
</gene>
<evidence type="ECO:0000313" key="5">
    <source>
        <dbReference type="Proteomes" id="UP000199473"/>
    </source>
</evidence>
<dbReference type="Proteomes" id="UP000199473">
    <property type="component" value="Unassembled WGS sequence"/>
</dbReference>
<dbReference type="Pfam" id="PF13439">
    <property type="entry name" value="Glyco_transf_4"/>
    <property type="match status" value="1"/>
</dbReference>
<dbReference type="InterPro" id="IPR028098">
    <property type="entry name" value="Glyco_trans_4-like_N"/>
</dbReference>
<name>A0A1I4BKC6_9PROT</name>
<evidence type="ECO:0000259" key="3">
    <source>
        <dbReference type="Pfam" id="PF13439"/>
    </source>
</evidence>
<evidence type="ECO:0000256" key="1">
    <source>
        <dbReference type="ARBA" id="ARBA00022676"/>
    </source>
</evidence>
<dbReference type="AlphaFoldDB" id="A0A1I4BKC6"/>
<protein>
    <submittedName>
        <fullName evidence="4">Glycosyltransferase involved in cell wall bisynthesis</fullName>
    </submittedName>
</protein>
<evidence type="ECO:0000313" key="4">
    <source>
        <dbReference type="EMBL" id="SFK68331.1"/>
    </source>
</evidence>
<dbReference type="EMBL" id="FOSQ01000005">
    <property type="protein sequence ID" value="SFK68331.1"/>
    <property type="molecule type" value="Genomic_DNA"/>
</dbReference>
<dbReference type="PANTHER" id="PTHR12526">
    <property type="entry name" value="GLYCOSYLTRANSFERASE"/>
    <property type="match status" value="1"/>
</dbReference>
<keyword evidence="2 4" id="KW-0808">Transferase</keyword>
<organism evidence="4 5">
    <name type="scientific">Falsiroseomonas stagni DSM 19981</name>
    <dbReference type="NCBI Taxonomy" id="1123062"/>
    <lineage>
        <taxon>Bacteria</taxon>
        <taxon>Pseudomonadati</taxon>
        <taxon>Pseudomonadota</taxon>
        <taxon>Alphaproteobacteria</taxon>
        <taxon>Acetobacterales</taxon>
        <taxon>Roseomonadaceae</taxon>
        <taxon>Falsiroseomonas</taxon>
    </lineage>
</organism>
<dbReference type="GO" id="GO:0016757">
    <property type="term" value="F:glycosyltransferase activity"/>
    <property type="evidence" value="ECO:0007669"/>
    <property type="project" value="UniProtKB-KW"/>
</dbReference>
<dbReference type="PANTHER" id="PTHR12526:SF510">
    <property type="entry name" value="D-INOSITOL 3-PHOSPHATE GLYCOSYLTRANSFERASE"/>
    <property type="match status" value="1"/>
</dbReference>
<accession>A0A1I4BKC6</accession>
<dbReference type="Gene3D" id="3.40.50.2000">
    <property type="entry name" value="Glycogen Phosphorylase B"/>
    <property type="match status" value="2"/>
</dbReference>
<keyword evidence="1" id="KW-0328">Glycosyltransferase</keyword>
<evidence type="ECO:0000256" key="2">
    <source>
        <dbReference type="ARBA" id="ARBA00022679"/>
    </source>
</evidence>